<dbReference type="NCBIfam" id="NF004689">
    <property type="entry name" value="PRK06031.1"/>
    <property type="match status" value="1"/>
</dbReference>
<dbReference type="SUPFAM" id="SSF53271">
    <property type="entry name" value="PRTase-like"/>
    <property type="match status" value="1"/>
</dbReference>
<sequence>MSLPNPPHFTEPTTNYWQETLPSTSIIKAPPYQYSVQVNLPDTRILELPIRQLPNEPTKAVASLLVNHASMQVVEELGTFLANLIRPYEPDIIIGLPTLGLSLAPIVAKYLGHTRYIPMGYSKKFWYMEDLSTAVSSITSPGIGEKRVYLDPHLLPLVRGKRVAIVDDAVSSGSTLSVVWNLLEELCSEICVCGVVMMQGRKWEDVLGEERSSKLVCVFESPLLKAVEGGWDLRD</sequence>
<evidence type="ECO:0000313" key="2">
    <source>
        <dbReference type="EMBL" id="TID21261.1"/>
    </source>
</evidence>
<dbReference type="Proteomes" id="UP000298493">
    <property type="component" value="Unassembled WGS sequence"/>
</dbReference>
<proteinExistence type="predicted"/>
<keyword evidence="3" id="KW-1185">Reference proteome</keyword>
<dbReference type="CDD" id="cd06223">
    <property type="entry name" value="PRTases_typeI"/>
    <property type="match status" value="1"/>
</dbReference>
<dbReference type="Gene3D" id="3.40.50.2020">
    <property type="match status" value="1"/>
</dbReference>
<gene>
    <name evidence="2" type="ORF">E6O75_ATG04656</name>
</gene>
<accession>A0A4Z1P8N0</accession>
<reference evidence="2 3" key="1">
    <citation type="submission" date="2019-04" db="EMBL/GenBank/DDBJ databases">
        <title>High contiguity whole genome sequence and gene annotation resource for two Venturia nashicola isolates.</title>
        <authorList>
            <person name="Prokchorchik M."/>
            <person name="Won K."/>
            <person name="Lee Y."/>
            <person name="Choi E.D."/>
            <person name="Segonzac C."/>
            <person name="Sohn K.H."/>
        </authorList>
    </citation>
    <scope>NUCLEOTIDE SEQUENCE [LARGE SCALE GENOMIC DNA]</scope>
    <source>
        <strain evidence="2 3">PRI2</strain>
    </source>
</reference>
<comment type="caution">
    <text evidence="2">The sequence shown here is derived from an EMBL/GenBank/DDBJ whole genome shotgun (WGS) entry which is preliminary data.</text>
</comment>
<evidence type="ECO:0000313" key="3">
    <source>
        <dbReference type="Proteomes" id="UP000298493"/>
    </source>
</evidence>
<dbReference type="STRING" id="86259.A0A4Z1P8N0"/>
<evidence type="ECO:0000259" key="1">
    <source>
        <dbReference type="Pfam" id="PF00156"/>
    </source>
</evidence>
<feature type="domain" description="Phosphoribosyltransferase" evidence="1">
    <location>
        <begin position="71"/>
        <end position="206"/>
    </location>
</feature>
<dbReference type="InterPro" id="IPR029057">
    <property type="entry name" value="PRTase-like"/>
</dbReference>
<dbReference type="InterPro" id="IPR000836">
    <property type="entry name" value="PRTase_dom"/>
</dbReference>
<dbReference type="PANTHER" id="PTHR43218:SF1">
    <property type="entry name" value="PHOSPHORIBOSYLTRANSFERASE"/>
    <property type="match status" value="1"/>
</dbReference>
<name>A0A4Z1P8N0_9PEZI</name>
<dbReference type="Pfam" id="PF00156">
    <property type="entry name" value="Pribosyltran"/>
    <property type="match status" value="1"/>
</dbReference>
<dbReference type="PANTHER" id="PTHR43218">
    <property type="entry name" value="PHOSPHORIBOSYLTRANSFERASE-RELATED"/>
    <property type="match status" value="1"/>
</dbReference>
<protein>
    <recommendedName>
        <fullName evidence="1">Phosphoribosyltransferase domain-containing protein</fullName>
    </recommendedName>
</protein>
<dbReference type="AlphaFoldDB" id="A0A4Z1P8N0"/>
<dbReference type="EMBL" id="SNSC02000009">
    <property type="protein sequence ID" value="TID21261.1"/>
    <property type="molecule type" value="Genomic_DNA"/>
</dbReference>
<organism evidence="2 3">
    <name type="scientific">Venturia nashicola</name>
    <dbReference type="NCBI Taxonomy" id="86259"/>
    <lineage>
        <taxon>Eukaryota</taxon>
        <taxon>Fungi</taxon>
        <taxon>Dikarya</taxon>
        <taxon>Ascomycota</taxon>
        <taxon>Pezizomycotina</taxon>
        <taxon>Dothideomycetes</taxon>
        <taxon>Pleosporomycetidae</taxon>
        <taxon>Venturiales</taxon>
        <taxon>Venturiaceae</taxon>
        <taxon>Venturia</taxon>
    </lineage>
</organism>